<sequence>MAEFKIHSQNDVQYVEIFITDEGLVVEAGLMHYYQGDIQVKNPMPGTGKFFKSRLSGEKVFRPEYHGTGKLVLEPSLNDYFALKLQDETYIIDKGAFCAADMGITVDIAVNKAMTGMLSGEGMVQTLVQGTGTVIMEVPGPVEKIQLDNDTLVVDGDFTVARSQSLSFQTQKLTSSIIGTMTSGEGWVNVIHGTGTVFLSPVKNKHALLKEHIESLLSQQNKTQPKSKFQLPGCLVNLLTVMVISFFVYFLFIYYFSQLYQ</sequence>
<feature type="transmembrane region" description="Helical" evidence="1">
    <location>
        <begin position="234"/>
        <end position="256"/>
    </location>
</feature>
<accession>A0A1V1P3Q4</accession>
<dbReference type="Proteomes" id="UP000189670">
    <property type="component" value="Unassembled WGS sequence"/>
</dbReference>
<dbReference type="InterPro" id="IPR002838">
    <property type="entry name" value="AIM24"/>
</dbReference>
<keyword evidence="1" id="KW-1133">Transmembrane helix</keyword>
<reference evidence="3" key="1">
    <citation type="submission" date="2012-11" db="EMBL/GenBank/DDBJ databases">
        <authorList>
            <person name="Lucero-Rivera Y.E."/>
            <person name="Tovar-Ramirez D."/>
        </authorList>
    </citation>
    <scope>NUCLEOTIDE SEQUENCE [LARGE SCALE GENOMIC DNA]</scope>
    <source>
        <strain evidence="3">Araruama</strain>
    </source>
</reference>
<keyword evidence="1" id="KW-0472">Membrane</keyword>
<evidence type="ECO:0000313" key="3">
    <source>
        <dbReference type="Proteomes" id="UP000189670"/>
    </source>
</evidence>
<name>A0A1V1P3Q4_9BACT</name>
<proteinExistence type="predicted"/>
<dbReference type="EMBL" id="ATBP01000659">
    <property type="protein sequence ID" value="ETR69386.1"/>
    <property type="molecule type" value="Genomic_DNA"/>
</dbReference>
<evidence type="ECO:0000313" key="2">
    <source>
        <dbReference type="EMBL" id="ETR69386.1"/>
    </source>
</evidence>
<protein>
    <submittedName>
        <fullName evidence="2">HTH DNA-binding protein</fullName>
    </submittedName>
</protein>
<gene>
    <name evidence="2" type="ORF">OMM_03965</name>
</gene>
<dbReference type="Gene3D" id="3.60.160.10">
    <property type="entry name" value="Mitochondrial biogenesis AIM24"/>
    <property type="match status" value="1"/>
</dbReference>
<keyword evidence="2" id="KW-0238">DNA-binding</keyword>
<dbReference type="PANTHER" id="PTHR38074">
    <property type="entry name" value="ALTERED INHERITANCE OF MITOCHONDRIA PROTEIN 24, MITOCHONDRIAL"/>
    <property type="match status" value="1"/>
</dbReference>
<organism evidence="2 3">
    <name type="scientific">Candidatus Magnetoglobus multicellularis str. Araruama</name>
    <dbReference type="NCBI Taxonomy" id="890399"/>
    <lineage>
        <taxon>Bacteria</taxon>
        <taxon>Pseudomonadati</taxon>
        <taxon>Thermodesulfobacteriota</taxon>
        <taxon>Desulfobacteria</taxon>
        <taxon>Desulfobacterales</taxon>
        <taxon>Desulfobacteraceae</taxon>
        <taxon>Candidatus Magnetoglobus</taxon>
    </lineage>
</organism>
<dbReference type="GO" id="GO:0003677">
    <property type="term" value="F:DNA binding"/>
    <property type="evidence" value="ECO:0007669"/>
    <property type="project" value="UniProtKB-KW"/>
</dbReference>
<dbReference type="AlphaFoldDB" id="A0A1V1P3Q4"/>
<dbReference type="InterPro" id="IPR016031">
    <property type="entry name" value="Trp_RNA-bd_attenuator-like_dom"/>
</dbReference>
<dbReference type="PANTHER" id="PTHR38074:SF1">
    <property type="entry name" value="ALTERED INHERITANCE OF MITOCHONDRIA PROTEIN 24, MITOCHONDRIAL"/>
    <property type="match status" value="1"/>
</dbReference>
<comment type="caution">
    <text evidence="2">The sequence shown here is derived from an EMBL/GenBank/DDBJ whole genome shotgun (WGS) entry which is preliminary data.</text>
</comment>
<dbReference type="SUPFAM" id="SSF51219">
    <property type="entry name" value="TRAP-like"/>
    <property type="match status" value="1"/>
</dbReference>
<dbReference type="InterPro" id="IPR036983">
    <property type="entry name" value="AIM24_sf"/>
</dbReference>
<dbReference type="Pfam" id="PF01987">
    <property type="entry name" value="AIM24"/>
    <property type="match status" value="1"/>
</dbReference>
<evidence type="ECO:0000256" key="1">
    <source>
        <dbReference type="SAM" id="Phobius"/>
    </source>
</evidence>
<keyword evidence="1" id="KW-0812">Transmembrane</keyword>